<dbReference type="EMBL" id="UINC01005601">
    <property type="protein sequence ID" value="SVA22355.1"/>
    <property type="molecule type" value="Genomic_DNA"/>
</dbReference>
<reference evidence="1" key="1">
    <citation type="submission" date="2018-05" db="EMBL/GenBank/DDBJ databases">
        <authorList>
            <person name="Lanie J.A."/>
            <person name="Ng W.-L."/>
            <person name="Kazmierczak K.M."/>
            <person name="Andrzejewski T.M."/>
            <person name="Davidsen T.M."/>
            <person name="Wayne K.J."/>
            <person name="Tettelin H."/>
            <person name="Glass J.I."/>
            <person name="Rusch D."/>
            <person name="Podicherti R."/>
            <person name="Tsui H.-C.T."/>
            <person name="Winkler M.E."/>
        </authorList>
    </citation>
    <scope>NUCLEOTIDE SEQUENCE</scope>
</reference>
<proteinExistence type="predicted"/>
<sequence>MEHAGRLAEEDVYWRCNSGGPASRTCTQRLRASILGKHDGVTLCGRVTRLALDFGRSDPLKVMDALLRKHGLEHAEQLREVFNPSEDRCICRLDPRPQRLLVADADPNEVLRQALLLGLCTTVLYDPERPVLWTRSSLSRCLELYDAGGFYA</sequence>
<accession>A0A381U2B3</accession>
<evidence type="ECO:0000313" key="1">
    <source>
        <dbReference type="EMBL" id="SVA22355.1"/>
    </source>
</evidence>
<name>A0A381U2B3_9ZZZZ</name>
<dbReference type="AlphaFoldDB" id="A0A381U2B3"/>
<protein>
    <submittedName>
        <fullName evidence="1">Uncharacterized protein</fullName>
    </submittedName>
</protein>
<gene>
    <name evidence="1" type="ORF">METZ01_LOCUS75209</name>
</gene>
<organism evidence="1">
    <name type="scientific">marine metagenome</name>
    <dbReference type="NCBI Taxonomy" id="408172"/>
    <lineage>
        <taxon>unclassified sequences</taxon>
        <taxon>metagenomes</taxon>
        <taxon>ecological metagenomes</taxon>
    </lineage>
</organism>